<accession>A0AAW7YNS4</accession>
<proteinExistence type="predicted"/>
<evidence type="ECO:0000313" key="2">
    <source>
        <dbReference type="Proteomes" id="UP001170310"/>
    </source>
</evidence>
<reference evidence="1" key="1">
    <citation type="submission" date="2023-07" db="EMBL/GenBank/DDBJ databases">
        <title>Genome content predicts the carbon catabolic preferences of heterotrophic bacteria.</title>
        <authorList>
            <person name="Gralka M."/>
        </authorList>
    </citation>
    <scope>NUCLEOTIDE SEQUENCE</scope>
    <source>
        <strain evidence="1">E2R20</strain>
    </source>
</reference>
<evidence type="ECO:0000313" key="1">
    <source>
        <dbReference type="EMBL" id="MDO6573880.1"/>
    </source>
</evidence>
<keyword evidence="2" id="KW-1185">Reference proteome</keyword>
<protein>
    <recommendedName>
        <fullName evidence="3">Phage protein</fullName>
    </recommendedName>
</protein>
<dbReference type="RefSeq" id="WP_017637900.1">
    <property type="nucleotide sequence ID" value="NZ_JAUOQO010000005.1"/>
</dbReference>
<evidence type="ECO:0008006" key="3">
    <source>
        <dbReference type="Google" id="ProtNLM"/>
    </source>
</evidence>
<dbReference type="AlphaFoldDB" id="A0AAW7YNS4"/>
<dbReference type="GeneID" id="72470529"/>
<gene>
    <name evidence="1" type="ORF">Q4528_06895</name>
</gene>
<dbReference type="Proteomes" id="UP001170310">
    <property type="component" value="Unassembled WGS sequence"/>
</dbReference>
<name>A0AAW7YNS4_9STAP</name>
<organism evidence="1 2">
    <name type="scientific">Staphylococcus pasteuri_A</name>
    <dbReference type="NCBI Taxonomy" id="3062664"/>
    <lineage>
        <taxon>Bacteria</taxon>
        <taxon>Bacillati</taxon>
        <taxon>Bacillota</taxon>
        <taxon>Bacilli</taxon>
        <taxon>Bacillales</taxon>
        <taxon>Staphylococcaceae</taxon>
        <taxon>Staphylococcus</taxon>
    </lineage>
</organism>
<sequence length="67" mass="7838">MEQIKFKTFIESSLDKLENSVNQYLQSDEGASYKLLNITIKETEEHRFPNIEEDFNAVVTLVKNDKN</sequence>
<dbReference type="EMBL" id="JAUOQO010000005">
    <property type="protein sequence ID" value="MDO6573880.1"/>
    <property type="molecule type" value="Genomic_DNA"/>
</dbReference>
<comment type="caution">
    <text evidence="1">The sequence shown here is derived from an EMBL/GenBank/DDBJ whole genome shotgun (WGS) entry which is preliminary data.</text>
</comment>